<dbReference type="OrthoDB" id="368909at2759"/>
<dbReference type="STRING" id="1344416.A0A139AQE2"/>
<feature type="domain" description="Sm" evidence="1">
    <location>
        <begin position="17"/>
        <end position="81"/>
    </location>
</feature>
<sequence length="89" mass="9641">MADNNAAALPSDSQNVQRLRSFLGLKTRATVTDGRVMEGVFACTDRDCNIILAGTKEFTGSDERFVGMVMVPGKHLVKFEVATKDSESS</sequence>
<dbReference type="SUPFAM" id="SSF50182">
    <property type="entry name" value="Sm-like ribonucleoproteins"/>
    <property type="match status" value="1"/>
</dbReference>
<dbReference type="PANTHER" id="PTHR10701">
    <property type="entry name" value="SMALL NUCLEAR RIBONUCLEOPROTEIN-ASSOCIATED PROTEIN B AND N"/>
    <property type="match status" value="1"/>
</dbReference>
<reference evidence="2 3" key="1">
    <citation type="journal article" date="2015" name="Genome Biol. Evol.">
        <title>Phylogenomic analyses indicate that early fungi evolved digesting cell walls of algal ancestors of land plants.</title>
        <authorList>
            <person name="Chang Y."/>
            <person name="Wang S."/>
            <person name="Sekimoto S."/>
            <person name="Aerts A.L."/>
            <person name="Choi C."/>
            <person name="Clum A."/>
            <person name="LaButti K.M."/>
            <person name="Lindquist E.A."/>
            <person name="Yee Ngan C."/>
            <person name="Ohm R.A."/>
            <person name="Salamov A.A."/>
            <person name="Grigoriev I.V."/>
            <person name="Spatafora J.W."/>
            <person name="Berbee M.L."/>
        </authorList>
    </citation>
    <scope>NUCLEOTIDE SEQUENCE [LARGE SCALE GENOMIC DNA]</scope>
    <source>
        <strain evidence="2 3">JEL478</strain>
    </source>
</reference>
<dbReference type="CDD" id="cd06168">
    <property type="entry name" value="LSMD1"/>
    <property type="match status" value="1"/>
</dbReference>
<dbReference type="Gene3D" id="2.30.30.100">
    <property type="match status" value="1"/>
</dbReference>
<name>A0A139AQE2_GONPJ</name>
<accession>A0A139AQE2</accession>
<dbReference type="GO" id="GO:0031417">
    <property type="term" value="C:NatC complex"/>
    <property type="evidence" value="ECO:0007669"/>
    <property type="project" value="InterPro"/>
</dbReference>
<evidence type="ECO:0000313" key="2">
    <source>
        <dbReference type="EMBL" id="KXS18874.1"/>
    </source>
</evidence>
<keyword evidence="3" id="KW-1185">Reference proteome</keyword>
<dbReference type="AlphaFoldDB" id="A0A139AQE2"/>
<dbReference type="InterPro" id="IPR001163">
    <property type="entry name" value="Sm_dom_euk/arc"/>
</dbReference>
<dbReference type="PANTHER" id="PTHR10701:SF5">
    <property type="entry name" value="N-ALPHA-ACETYLTRANSFERASE 38, NATC AUXILIARY SUBUNIT"/>
    <property type="match status" value="1"/>
</dbReference>
<dbReference type="InterPro" id="IPR010920">
    <property type="entry name" value="LSM_dom_sf"/>
</dbReference>
<dbReference type="Proteomes" id="UP000070544">
    <property type="component" value="Unassembled WGS sequence"/>
</dbReference>
<dbReference type="InterPro" id="IPR050914">
    <property type="entry name" value="snRNP_SmB/NAA38-like"/>
</dbReference>
<dbReference type="OMA" id="DRDCNII"/>
<dbReference type="Pfam" id="PF01423">
    <property type="entry name" value="LSM"/>
    <property type="match status" value="1"/>
</dbReference>
<dbReference type="InterPro" id="IPR034110">
    <property type="entry name" value="LSMD1_Sm"/>
</dbReference>
<dbReference type="SMART" id="SM00651">
    <property type="entry name" value="Sm"/>
    <property type="match status" value="1"/>
</dbReference>
<protein>
    <recommendedName>
        <fullName evidence="1">Sm domain-containing protein</fullName>
    </recommendedName>
</protein>
<dbReference type="EMBL" id="KQ965740">
    <property type="protein sequence ID" value="KXS18874.1"/>
    <property type="molecule type" value="Genomic_DNA"/>
</dbReference>
<organism evidence="2 3">
    <name type="scientific">Gonapodya prolifera (strain JEL478)</name>
    <name type="common">Monoblepharis prolifera</name>
    <dbReference type="NCBI Taxonomy" id="1344416"/>
    <lineage>
        <taxon>Eukaryota</taxon>
        <taxon>Fungi</taxon>
        <taxon>Fungi incertae sedis</taxon>
        <taxon>Chytridiomycota</taxon>
        <taxon>Chytridiomycota incertae sedis</taxon>
        <taxon>Monoblepharidomycetes</taxon>
        <taxon>Monoblepharidales</taxon>
        <taxon>Gonapodyaceae</taxon>
        <taxon>Gonapodya</taxon>
    </lineage>
</organism>
<gene>
    <name evidence="2" type="ORF">M427DRAFT_53356</name>
</gene>
<evidence type="ECO:0000259" key="1">
    <source>
        <dbReference type="SMART" id="SM00651"/>
    </source>
</evidence>
<evidence type="ECO:0000313" key="3">
    <source>
        <dbReference type="Proteomes" id="UP000070544"/>
    </source>
</evidence>
<proteinExistence type="predicted"/>